<dbReference type="InterPro" id="IPR051401">
    <property type="entry name" value="GtrA_CellWall_Glycosyl"/>
</dbReference>
<feature type="transmembrane region" description="Helical" evidence="6">
    <location>
        <begin position="20"/>
        <end position="41"/>
    </location>
</feature>
<proteinExistence type="inferred from homology"/>
<evidence type="ECO:0000256" key="4">
    <source>
        <dbReference type="ARBA" id="ARBA00022989"/>
    </source>
</evidence>
<keyword evidence="3 6" id="KW-0812">Transmembrane</keyword>
<name>A0ABY1P895_9HYPH</name>
<reference evidence="8 9" key="1">
    <citation type="submission" date="2017-05" db="EMBL/GenBank/DDBJ databases">
        <authorList>
            <person name="Varghese N."/>
            <person name="Submissions S."/>
        </authorList>
    </citation>
    <scope>NUCLEOTIDE SEQUENCE [LARGE SCALE GENOMIC DNA]</scope>
    <source>
        <strain evidence="8 9">DSM 15949</strain>
    </source>
</reference>
<evidence type="ECO:0000256" key="3">
    <source>
        <dbReference type="ARBA" id="ARBA00022692"/>
    </source>
</evidence>
<sequence>MAPDFRRAGLKTEVTSAGKFAVVGTAATATHAVFATGLYELAEVNVFVANIFGFVIAFCVSFAGHYWWSFSHMRKDGRALASMARFLVIAVVGFALNNVVLTLWLQLTRWPDVAGLLFSIAVVPALSFLGARLWAFSHNTEASG</sequence>
<evidence type="ECO:0000313" key="8">
    <source>
        <dbReference type="EMBL" id="SMP28303.1"/>
    </source>
</evidence>
<dbReference type="RefSeq" id="WP_155189647.1">
    <property type="nucleotide sequence ID" value="NZ_BAAAEA010000004.1"/>
</dbReference>
<organism evidence="8 9">
    <name type="scientific">Roseibium denhamense</name>
    <dbReference type="NCBI Taxonomy" id="76305"/>
    <lineage>
        <taxon>Bacteria</taxon>
        <taxon>Pseudomonadati</taxon>
        <taxon>Pseudomonadota</taxon>
        <taxon>Alphaproteobacteria</taxon>
        <taxon>Hyphomicrobiales</taxon>
        <taxon>Stappiaceae</taxon>
        <taxon>Roseibium</taxon>
    </lineage>
</organism>
<feature type="domain" description="GtrA/DPMS transmembrane" evidence="7">
    <location>
        <begin position="19"/>
        <end position="136"/>
    </location>
</feature>
<dbReference type="EMBL" id="FXTT01000004">
    <property type="protein sequence ID" value="SMP28303.1"/>
    <property type="molecule type" value="Genomic_DNA"/>
</dbReference>
<dbReference type="PANTHER" id="PTHR38459:SF1">
    <property type="entry name" value="PROPHAGE BACTOPRENOL-LINKED GLUCOSE TRANSLOCASE HOMOLOG"/>
    <property type="match status" value="1"/>
</dbReference>
<evidence type="ECO:0000256" key="5">
    <source>
        <dbReference type="ARBA" id="ARBA00023136"/>
    </source>
</evidence>
<keyword evidence="9" id="KW-1185">Reference proteome</keyword>
<feature type="transmembrane region" description="Helical" evidence="6">
    <location>
        <begin position="113"/>
        <end position="135"/>
    </location>
</feature>
<evidence type="ECO:0000313" key="9">
    <source>
        <dbReference type="Proteomes" id="UP001157914"/>
    </source>
</evidence>
<dbReference type="PANTHER" id="PTHR38459">
    <property type="entry name" value="PROPHAGE BACTOPRENOL-LINKED GLUCOSE TRANSLOCASE HOMOLOG"/>
    <property type="match status" value="1"/>
</dbReference>
<protein>
    <submittedName>
        <fullName evidence="8">Flippase GtrA (Transmembrane translocase of bactoprenol-linked glucose)</fullName>
    </submittedName>
</protein>
<accession>A0ABY1P895</accession>
<evidence type="ECO:0000256" key="2">
    <source>
        <dbReference type="ARBA" id="ARBA00009399"/>
    </source>
</evidence>
<keyword evidence="5 6" id="KW-0472">Membrane</keyword>
<comment type="caution">
    <text evidence="8">The sequence shown here is derived from an EMBL/GenBank/DDBJ whole genome shotgun (WGS) entry which is preliminary data.</text>
</comment>
<comment type="subcellular location">
    <subcellularLocation>
        <location evidence="1">Membrane</location>
        <topology evidence="1">Multi-pass membrane protein</topology>
    </subcellularLocation>
</comment>
<comment type="similarity">
    <text evidence="2">Belongs to the GtrA family.</text>
</comment>
<dbReference type="InterPro" id="IPR007267">
    <property type="entry name" value="GtrA_DPMS_TM"/>
</dbReference>
<feature type="transmembrane region" description="Helical" evidence="6">
    <location>
        <begin position="47"/>
        <end position="68"/>
    </location>
</feature>
<dbReference type="Pfam" id="PF04138">
    <property type="entry name" value="GtrA_DPMS_TM"/>
    <property type="match status" value="1"/>
</dbReference>
<feature type="transmembrane region" description="Helical" evidence="6">
    <location>
        <begin position="80"/>
        <end position="107"/>
    </location>
</feature>
<dbReference type="Proteomes" id="UP001157914">
    <property type="component" value="Unassembled WGS sequence"/>
</dbReference>
<keyword evidence="4 6" id="KW-1133">Transmembrane helix</keyword>
<evidence type="ECO:0000259" key="7">
    <source>
        <dbReference type="Pfam" id="PF04138"/>
    </source>
</evidence>
<gene>
    <name evidence="8" type="ORF">SAMN06265374_2896</name>
</gene>
<evidence type="ECO:0000256" key="1">
    <source>
        <dbReference type="ARBA" id="ARBA00004141"/>
    </source>
</evidence>
<evidence type="ECO:0000256" key="6">
    <source>
        <dbReference type="SAM" id="Phobius"/>
    </source>
</evidence>